<organism evidence="1 2">
    <name type="scientific">Mucuna pruriens</name>
    <name type="common">Velvet bean</name>
    <name type="synonym">Dolichos pruriens</name>
    <dbReference type="NCBI Taxonomy" id="157652"/>
    <lineage>
        <taxon>Eukaryota</taxon>
        <taxon>Viridiplantae</taxon>
        <taxon>Streptophyta</taxon>
        <taxon>Embryophyta</taxon>
        <taxon>Tracheophyta</taxon>
        <taxon>Spermatophyta</taxon>
        <taxon>Magnoliopsida</taxon>
        <taxon>eudicotyledons</taxon>
        <taxon>Gunneridae</taxon>
        <taxon>Pentapetalae</taxon>
        <taxon>rosids</taxon>
        <taxon>fabids</taxon>
        <taxon>Fabales</taxon>
        <taxon>Fabaceae</taxon>
        <taxon>Papilionoideae</taxon>
        <taxon>50 kb inversion clade</taxon>
        <taxon>NPAAA clade</taxon>
        <taxon>indigoferoid/millettioid clade</taxon>
        <taxon>Phaseoleae</taxon>
        <taxon>Mucuna</taxon>
    </lineage>
</organism>
<feature type="non-terminal residue" evidence="1">
    <location>
        <position position="1"/>
    </location>
</feature>
<dbReference type="EMBL" id="QJKJ01004596">
    <property type="protein sequence ID" value="RDX93529.1"/>
    <property type="molecule type" value="Genomic_DNA"/>
</dbReference>
<sequence>MKHPNEDHSLFGLDVIEELVEEYFQLNSCSEDIEDFVGSTDLINCIGPITEEADYKEVQDLPNFEDNHNDIADMEFEVELAKLLNQVCNLENLECTNNAEVEVAETKKPFSAQLATIFTIEIKSAIGCQDEKKTKRSRPKLPKAEIMSTHLVSSPNQVG</sequence>
<reference evidence="1" key="1">
    <citation type="submission" date="2018-05" db="EMBL/GenBank/DDBJ databases">
        <title>Draft genome of Mucuna pruriens seed.</title>
        <authorList>
            <person name="Nnadi N.E."/>
            <person name="Vos R."/>
            <person name="Hasami M.H."/>
            <person name="Devisetty U.K."/>
            <person name="Aguiy J.C."/>
        </authorList>
    </citation>
    <scope>NUCLEOTIDE SEQUENCE [LARGE SCALE GENOMIC DNA]</scope>
    <source>
        <strain evidence="1">JCA_2017</strain>
    </source>
</reference>
<name>A0A371GSK8_MUCPR</name>
<evidence type="ECO:0000313" key="1">
    <source>
        <dbReference type="EMBL" id="RDX93529.1"/>
    </source>
</evidence>
<accession>A0A371GSK8</accession>
<dbReference type="AlphaFoldDB" id="A0A371GSK8"/>
<protein>
    <submittedName>
        <fullName evidence="1">Uncharacterized protein</fullName>
    </submittedName>
</protein>
<dbReference type="Proteomes" id="UP000257109">
    <property type="component" value="Unassembled WGS sequence"/>
</dbReference>
<evidence type="ECO:0000313" key="2">
    <source>
        <dbReference type="Proteomes" id="UP000257109"/>
    </source>
</evidence>
<proteinExistence type="predicted"/>
<gene>
    <name evidence="1" type="ORF">CR513_24209</name>
</gene>
<keyword evidence="2" id="KW-1185">Reference proteome</keyword>
<comment type="caution">
    <text evidence="1">The sequence shown here is derived from an EMBL/GenBank/DDBJ whole genome shotgun (WGS) entry which is preliminary data.</text>
</comment>